<dbReference type="InterPro" id="IPR036388">
    <property type="entry name" value="WH-like_DNA-bd_sf"/>
</dbReference>
<dbReference type="InterPro" id="IPR008920">
    <property type="entry name" value="TF_FadR/GntR_C"/>
</dbReference>
<dbReference type="AlphaFoldDB" id="A0A248JZY1"/>
<dbReference type="RefSeq" id="WP_088874712.1">
    <property type="nucleotide sequence ID" value="NZ_CP022112.1"/>
</dbReference>
<dbReference type="SUPFAM" id="SSF46785">
    <property type="entry name" value="Winged helix' DNA-binding domain"/>
    <property type="match status" value="1"/>
</dbReference>
<dbReference type="SUPFAM" id="SSF48008">
    <property type="entry name" value="GntR ligand-binding domain-like"/>
    <property type="match status" value="1"/>
</dbReference>
<accession>A0A248JZY1</accession>
<feature type="domain" description="HTH gntR-type" evidence="4">
    <location>
        <begin position="6"/>
        <end position="73"/>
    </location>
</feature>
<dbReference type="Proteomes" id="UP000197153">
    <property type="component" value="Chromosome 3"/>
</dbReference>
<evidence type="ECO:0000256" key="2">
    <source>
        <dbReference type="ARBA" id="ARBA00023125"/>
    </source>
</evidence>
<dbReference type="SMART" id="SM00345">
    <property type="entry name" value="HTH_GNTR"/>
    <property type="match status" value="1"/>
</dbReference>
<evidence type="ECO:0000259" key="4">
    <source>
        <dbReference type="PROSITE" id="PS50949"/>
    </source>
</evidence>
<keyword evidence="1" id="KW-0805">Transcription regulation</keyword>
<dbReference type="GO" id="GO:0003677">
    <property type="term" value="F:DNA binding"/>
    <property type="evidence" value="ECO:0007669"/>
    <property type="project" value="UniProtKB-KW"/>
</dbReference>
<evidence type="ECO:0000313" key="5">
    <source>
        <dbReference type="EMBL" id="ASG24275.1"/>
    </source>
</evidence>
<dbReference type="Pfam" id="PF00392">
    <property type="entry name" value="GntR"/>
    <property type="match status" value="1"/>
</dbReference>
<keyword evidence="6" id="KW-1185">Reference proteome</keyword>
<dbReference type="PANTHER" id="PTHR43537:SF45">
    <property type="entry name" value="GNTR FAMILY REGULATORY PROTEIN"/>
    <property type="match status" value="1"/>
</dbReference>
<dbReference type="PROSITE" id="PS50949">
    <property type="entry name" value="HTH_GNTR"/>
    <property type="match status" value="1"/>
</dbReference>
<protein>
    <submittedName>
        <fullName evidence="5">GntR family transcriptional regulator</fullName>
    </submittedName>
</protein>
<evidence type="ECO:0000313" key="6">
    <source>
        <dbReference type="Proteomes" id="UP000197153"/>
    </source>
</evidence>
<dbReference type="EMBL" id="CP022112">
    <property type="protein sequence ID" value="ASG24275.1"/>
    <property type="molecule type" value="Genomic_DNA"/>
</dbReference>
<dbReference type="InterPro" id="IPR036390">
    <property type="entry name" value="WH_DNA-bd_sf"/>
</dbReference>
<dbReference type="Gene3D" id="1.20.120.530">
    <property type="entry name" value="GntR ligand-binding domain-like"/>
    <property type="match status" value="1"/>
</dbReference>
<gene>
    <name evidence="5" type="ORF">Y958_25555</name>
</gene>
<evidence type="ECO:0000256" key="3">
    <source>
        <dbReference type="ARBA" id="ARBA00023163"/>
    </source>
</evidence>
<dbReference type="KEGG" id="nao:Y958_25555"/>
<keyword evidence="3" id="KW-0804">Transcription</keyword>
<proteinExistence type="predicted"/>
<dbReference type="InterPro" id="IPR000524">
    <property type="entry name" value="Tscrpt_reg_HTH_GntR"/>
</dbReference>
<name>A0A248JZY1_9PROT</name>
<evidence type="ECO:0000256" key="1">
    <source>
        <dbReference type="ARBA" id="ARBA00023015"/>
    </source>
</evidence>
<dbReference type="Pfam" id="PF07729">
    <property type="entry name" value="FCD"/>
    <property type="match status" value="1"/>
</dbReference>
<sequence>MTTTDERLSERAYQALRADIMLCRLTPGQRVSEALLAERLGFGKAPVRTALARLCQEGLMAARARSGFTVAPITPEDIMHCFQLRLTLEPMAGRLAAGRLTTAHVRRLVRATTITVEPDDPDQHRKILEADQDFHETIAEASGNPRLHQILQNLYERGQRPLFMGIPQSEGAAAYRAGSQPVLAALIAGDGEKAAQLLYEHVYTGQNFVIEAVLRRYPSPEDEGVD</sequence>
<keyword evidence="2" id="KW-0238">DNA-binding</keyword>
<dbReference type="PANTHER" id="PTHR43537">
    <property type="entry name" value="TRANSCRIPTIONAL REGULATOR, GNTR FAMILY"/>
    <property type="match status" value="1"/>
</dbReference>
<organism evidence="5 6">
    <name type="scientific">Nitrospirillum viridazoti CBAmc</name>
    <dbReference type="NCBI Taxonomy" id="1441467"/>
    <lineage>
        <taxon>Bacteria</taxon>
        <taxon>Pseudomonadati</taxon>
        <taxon>Pseudomonadota</taxon>
        <taxon>Alphaproteobacteria</taxon>
        <taxon>Rhodospirillales</taxon>
        <taxon>Azospirillaceae</taxon>
        <taxon>Nitrospirillum</taxon>
        <taxon>Nitrospirillum viridazoti</taxon>
    </lineage>
</organism>
<dbReference type="InterPro" id="IPR011711">
    <property type="entry name" value="GntR_C"/>
</dbReference>
<dbReference type="SMART" id="SM00895">
    <property type="entry name" value="FCD"/>
    <property type="match status" value="1"/>
</dbReference>
<dbReference type="GO" id="GO:0003700">
    <property type="term" value="F:DNA-binding transcription factor activity"/>
    <property type="evidence" value="ECO:0007669"/>
    <property type="project" value="InterPro"/>
</dbReference>
<reference evidence="5 6" key="1">
    <citation type="submission" date="2017-06" db="EMBL/GenBank/DDBJ databases">
        <title>Complete genome sequence of Nitrospirillum amazonense strain CBAmC, an endophytic nitrogen-fixing and plant growth-promoting bacterium, isolated from sugarcane.</title>
        <authorList>
            <person name="Schwab S."/>
            <person name="dos Santos Teixeira K.R."/>
            <person name="Simoes Araujo J.L."/>
            <person name="Soares Vidal M."/>
            <person name="Borges de Freitas H.R."/>
            <person name="Rivello Crivelaro A.L."/>
            <person name="Bueno de Camargo Nunes A."/>
            <person name="dos Santos C.M."/>
            <person name="Palmeira da Silva Rosa D."/>
            <person name="da Silva Padilha D."/>
            <person name="da Silva E."/>
            <person name="Araujo Terra L."/>
            <person name="Soares Mendes V."/>
            <person name="Farinelli L."/>
            <person name="Magalhaes Cruz L."/>
            <person name="Baldani J.I."/>
        </authorList>
    </citation>
    <scope>NUCLEOTIDE SEQUENCE [LARGE SCALE GENOMIC DNA]</scope>
    <source>
        <strain evidence="5 6">CBAmC</strain>
    </source>
</reference>
<dbReference type="Gene3D" id="1.10.10.10">
    <property type="entry name" value="Winged helix-like DNA-binding domain superfamily/Winged helix DNA-binding domain"/>
    <property type="match status" value="1"/>
</dbReference>